<dbReference type="InterPro" id="IPR039426">
    <property type="entry name" value="TonB-dep_rcpt-like"/>
</dbReference>
<dbReference type="Pfam" id="PF00593">
    <property type="entry name" value="TonB_dep_Rec_b-barrel"/>
    <property type="match status" value="1"/>
</dbReference>
<keyword evidence="12" id="KW-0675">Receptor</keyword>
<evidence type="ECO:0000256" key="17">
    <source>
        <dbReference type="RuleBase" id="RU003357"/>
    </source>
</evidence>
<reference evidence="21 22" key="1">
    <citation type="submission" date="2020-12" db="EMBL/GenBank/DDBJ databases">
        <title>Enhanced detection system for hospital associated transmission using whole genome sequencing surveillance.</title>
        <authorList>
            <person name="Harrison L.H."/>
            <person name="Van Tyne D."/>
            <person name="Marsh J.W."/>
            <person name="Griffith M.P."/>
            <person name="Snyder D.J."/>
            <person name="Cooper V.S."/>
            <person name="Mustapha M."/>
        </authorList>
    </citation>
    <scope>NUCLEOTIDE SEQUENCE [LARGE SCALE GENOMIC DNA]</scope>
    <source>
        <strain evidence="21 22">SER00238</strain>
    </source>
</reference>
<evidence type="ECO:0000256" key="6">
    <source>
        <dbReference type="ARBA" id="ARBA00022692"/>
    </source>
</evidence>
<dbReference type="PROSITE" id="PS52016">
    <property type="entry name" value="TONB_DEPENDENT_REC_3"/>
    <property type="match status" value="1"/>
</dbReference>
<dbReference type="InterPro" id="IPR036942">
    <property type="entry name" value="Beta-barrel_TonB_sf"/>
</dbReference>
<evidence type="ECO:0000256" key="1">
    <source>
        <dbReference type="ARBA" id="ARBA00004571"/>
    </source>
</evidence>
<evidence type="ECO:0000256" key="4">
    <source>
        <dbReference type="ARBA" id="ARBA00022452"/>
    </source>
</evidence>
<feature type="short sequence motif" description="TonB box" evidence="15">
    <location>
        <begin position="45"/>
        <end position="51"/>
    </location>
</feature>
<dbReference type="InterPro" id="IPR010105">
    <property type="entry name" value="TonB_sidphr_rcpt"/>
</dbReference>
<evidence type="ECO:0000256" key="16">
    <source>
        <dbReference type="PROSITE-ProRule" id="PRU10144"/>
    </source>
</evidence>
<evidence type="ECO:0000256" key="10">
    <source>
        <dbReference type="ARBA" id="ARBA00023077"/>
    </source>
</evidence>
<dbReference type="PANTHER" id="PTHR32552:SF68">
    <property type="entry name" value="FERRICHROME OUTER MEMBRANE TRANSPORTER_PHAGE RECEPTOR"/>
    <property type="match status" value="1"/>
</dbReference>
<protein>
    <submittedName>
        <fullName evidence="21">Ferrichrome porin FhuA</fullName>
    </submittedName>
</protein>
<dbReference type="EMBL" id="JAEHSL010000014">
    <property type="protein sequence ID" value="MBI6181970.1"/>
    <property type="molecule type" value="Genomic_DNA"/>
</dbReference>
<keyword evidence="9" id="KW-0406">Ion transport</keyword>
<feature type="chain" id="PRO_5045283292" evidence="18">
    <location>
        <begin position="39"/>
        <end position="727"/>
    </location>
</feature>
<keyword evidence="6 14" id="KW-0812">Transmembrane</keyword>
<dbReference type="InterPro" id="IPR012910">
    <property type="entry name" value="Plug_dom"/>
</dbReference>
<keyword evidence="3 14" id="KW-0813">Transport</keyword>
<evidence type="ECO:0000256" key="14">
    <source>
        <dbReference type="PROSITE-ProRule" id="PRU01360"/>
    </source>
</evidence>
<keyword evidence="10 15" id="KW-0798">TonB box</keyword>
<dbReference type="InterPro" id="IPR010917">
    <property type="entry name" value="TonB_rcpt_CS"/>
</dbReference>
<evidence type="ECO:0000256" key="15">
    <source>
        <dbReference type="PROSITE-ProRule" id="PRU10143"/>
    </source>
</evidence>
<comment type="caution">
    <text evidence="21">The sequence shown here is derived from an EMBL/GenBank/DDBJ whole genome shotgun (WGS) entry which is preliminary data.</text>
</comment>
<dbReference type="PANTHER" id="PTHR32552">
    <property type="entry name" value="FERRICHROME IRON RECEPTOR-RELATED"/>
    <property type="match status" value="1"/>
</dbReference>
<feature type="domain" description="TonB-dependent receptor-like beta-barrel" evidence="19">
    <location>
        <begin position="257"/>
        <end position="696"/>
    </location>
</feature>
<evidence type="ECO:0000256" key="2">
    <source>
        <dbReference type="ARBA" id="ARBA00009810"/>
    </source>
</evidence>
<dbReference type="Proteomes" id="UP000639004">
    <property type="component" value="Unassembled WGS sequence"/>
</dbReference>
<evidence type="ECO:0000256" key="9">
    <source>
        <dbReference type="ARBA" id="ARBA00023065"/>
    </source>
</evidence>
<keyword evidence="4 14" id="KW-1134">Transmembrane beta strand</keyword>
<dbReference type="InterPro" id="IPR037066">
    <property type="entry name" value="Plug_dom_sf"/>
</dbReference>
<evidence type="ECO:0000313" key="21">
    <source>
        <dbReference type="EMBL" id="MBI6181970.1"/>
    </source>
</evidence>
<dbReference type="Gene3D" id="2.170.130.10">
    <property type="entry name" value="TonB-dependent receptor, plug domain"/>
    <property type="match status" value="1"/>
</dbReference>
<sequence length="727" mass="79576">MSTKRLSSSAAKQGRIHVSGVAMTIAAALGTLATPAFSADVKEDTITVVGSSQSQQESAWGPVGTYVAKHSATGTKTDTPLVKTPQSVSVVTREEMDMRQSETVKSALAYTPGVMVGNRGASTAYDAVNIRGFSSVGTNMYLDGLKLQDDNYSIYQIDPYFLERAEVLRGPSSVLYGKSNPGGVVALVSKRPTTESLREVQFKMGTDNLFQTGFDFGGALDDDGVYSYRLTGLARDEDQQQVGEKSKRYAIAPSFSWRPDDRTSLTFLSSFQDDPSVGFYGWLPKEGTVQNGINGKLPTSFNDGEPGYNNISRKQQMVGYAFEHGFDDVWTVRQNLRYSKMDVDYRSIYGQGISPTNPAELTRGVMNSKEHLSSFAVDTQAQAKFATGLVDHTLLMGVDYMRMRNDVVYQYGTASPLNVVAPEYGNQSYTITGGASQVNRQEQTGLYVQDQAEWNQWVLTMGGRYDWSDTNSTNRLTENSVSRQKDNEFTGRAGLNYVFENGIAPYVSYSESFEPTSGTDVSGNTFAASKGKQYEAGVKYAPKDRPITASMAIYQLTKTNNKVADPNNKFASIQGGEIRSRGVEFEAKAALSANLNLLGSYTYTDAEYSKDTTQQGNTPAAIPKHMASLWADYTFHETAISGLTLGSGVRYVGSSYGDEANTFKVKDYTVVDAAIKYDLARFNLPGSSIGINVNNLFDKEYVSSCFATYGCYWGAERQVVATATFRF</sequence>
<evidence type="ECO:0000256" key="12">
    <source>
        <dbReference type="ARBA" id="ARBA00023170"/>
    </source>
</evidence>
<keyword evidence="22" id="KW-1185">Reference proteome</keyword>
<gene>
    <name evidence="21" type="primary">fhuA</name>
    <name evidence="21" type="ORF">JEQ07_16400</name>
</gene>
<dbReference type="NCBIfam" id="NF007465">
    <property type="entry name" value="PRK10044.1"/>
    <property type="match status" value="1"/>
</dbReference>
<keyword evidence="13 14" id="KW-0998">Cell outer membrane</keyword>
<evidence type="ECO:0000256" key="11">
    <source>
        <dbReference type="ARBA" id="ARBA00023136"/>
    </source>
</evidence>
<evidence type="ECO:0000256" key="13">
    <source>
        <dbReference type="ARBA" id="ARBA00023237"/>
    </source>
</evidence>
<evidence type="ECO:0000256" key="8">
    <source>
        <dbReference type="ARBA" id="ARBA00023004"/>
    </source>
</evidence>
<dbReference type="Pfam" id="PF07715">
    <property type="entry name" value="Plug"/>
    <property type="match status" value="1"/>
</dbReference>
<proteinExistence type="inferred from homology"/>
<keyword evidence="11 14" id="KW-0472">Membrane</keyword>
<feature type="signal peptide" evidence="18">
    <location>
        <begin position="1"/>
        <end position="38"/>
    </location>
</feature>
<dbReference type="InterPro" id="IPR010916">
    <property type="entry name" value="TonB_box_CS"/>
</dbReference>
<comment type="similarity">
    <text evidence="2 14 17">Belongs to the TonB-dependent receptor family.</text>
</comment>
<organism evidence="21 22">
    <name type="scientific">Serratia proteamaculans</name>
    <dbReference type="NCBI Taxonomy" id="28151"/>
    <lineage>
        <taxon>Bacteria</taxon>
        <taxon>Pseudomonadati</taxon>
        <taxon>Pseudomonadota</taxon>
        <taxon>Gammaproteobacteria</taxon>
        <taxon>Enterobacterales</taxon>
        <taxon>Yersiniaceae</taxon>
        <taxon>Serratia</taxon>
    </lineage>
</organism>
<dbReference type="Gene3D" id="2.40.170.20">
    <property type="entry name" value="TonB-dependent receptor, beta-barrel domain"/>
    <property type="match status" value="1"/>
</dbReference>
<evidence type="ECO:0000256" key="18">
    <source>
        <dbReference type="SAM" id="SignalP"/>
    </source>
</evidence>
<dbReference type="CDD" id="cd01347">
    <property type="entry name" value="ligand_gated_channel"/>
    <property type="match status" value="1"/>
</dbReference>
<name>A0ABS0TXI1_SERPR</name>
<dbReference type="PROSITE" id="PS01156">
    <property type="entry name" value="TONB_DEPENDENT_REC_2"/>
    <property type="match status" value="1"/>
</dbReference>
<dbReference type="PROSITE" id="PS00430">
    <property type="entry name" value="TONB_DEPENDENT_REC_1"/>
    <property type="match status" value="1"/>
</dbReference>
<keyword evidence="7 18" id="KW-0732">Signal</keyword>
<keyword evidence="8" id="KW-0408">Iron</keyword>
<evidence type="ECO:0000256" key="3">
    <source>
        <dbReference type="ARBA" id="ARBA00022448"/>
    </source>
</evidence>
<dbReference type="SUPFAM" id="SSF56935">
    <property type="entry name" value="Porins"/>
    <property type="match status" value="1"/>
</dbReference>
<feature type="short sequence motif" description="TonB C-terminal box" evidence="16">
    <location>
        <begin position="710"/>
        <end position="727"/>
    </location>
</feature>
<comment type="subcellular location">
    <subcellularLocation>
        <location evidence="1 14">Cell outer membrane</location>
        <topology evidence="1 14">Multi-pass membrane protein</topology>
    </subcellularLocation>
</comment>
<dbReference type="NCBIfam" id="TIGR01783">
    <property type="entry name" value="TonB-siderophor"/>
    <property type="match status" value="1"/>
</dbReference>
<feature type="domain" description="TonB-dependent receptor plug" evidence="20">
    <location>
        <begin position="81"/>
        <end position="184"/>
    </location>
</feature>
<dbReference type="InterPro" id="IPR000531">
    <property type="entry name" value="Beta-barrel_TonB"/>
</dbReference>
<evidence type="ECO:0000256" key="5">
    <source>
        <dbReference type="ARBA" id="ARBA00022496"/>
    </source>
</evidence>
<keyword evidence="5" id="KW-0410">Iron transport</keyword>
<evidence type="ECO:0000256" key="7">
    <source>
        <dbReference type="ARBA" id="ARBA00022729"/>
    </source>
</evidence>
<dbReference type="RefSeq" id="WP_129936156.1">
    <property type="nucleotide sequence ID" value="NZ_CAMIPQ010000002.1"/>
</dbReference>
<evidence type="ECO:0000313" key="22">
    <source>
        <dbReference type="Proteomes" id="UP000639004"/>
    </source>
</evidence>
<evidence type="ECO:0000259" key="19">
    <source>
        <dbReference type="Pfam" id="PF00593"/>
    </source>
</evidence>
<evidence type="ECO:0000259" key="20">
    <source>
        <dbReference type="Pfam" id="PF07715"/>
    </source>
</evidence>
<accession>A0ABS0TXI1</accession>